<dbReference type="EMBL" id="MFQA01000013">
    <property type="protein sequence ID" value="OGH69146.1"/>
    <property type="molecule type" value="Genomic_DNA"/>
</dbReference>
<organism evidence="1 2">
    <name type="scientific">Candidatus Magasanikbacteria bacterium RIFCSPHIGHO2_02_FULL_45_10</name>
    <dbReference type="NCBI Taxonomy" id="1798679"/>
    <lineage>
        <taxon>Bacteria</taxon>
        <taxon>Candidatus Magasanikiibacteriota</taxon>
    </lineage>
</organism>
<name>A0A1F6MBZ1_9BACT</name>
<sequence length="63" mass="7165">MTAFPLVRLEEDDGQDQGFIRDILKVILGNQTDGDMIYQHIDVFGEDDKLRNVHCVSPFLASK</sequence>
<accession>A0A1F6MBZ1</accession>
<reference evidence="1 2" key="1">
    <citation type="journal article" date="2016" name="Nat. Commun.">
        <title>Thousands of microbial genomes shed light on interconnected biogeochemical processes in an aquifer system.</title>
        <authorList>
            <person name="Anantharaman K."/>
            <person name="Brown C.T."/>
            <person name="Hug L.A."/>
            <person name="Sharon I."/>
            <person name="Castelle C.J."/>
            <person name="Probst A.J."/>
            <person name="Thomas B.C."/>
            <person name="Singh A."/>
            <person name="Wilkins M.J."/>
            <person name="Karaoz U."/>
            <person name="Brodie E.L."/>
            <person name="Williams K.H."/>
            <person name="Hubbard S.S."/>
            <person name="Banfield J.F."/>
        </authorList>
    </citation>
    <scope>NUCLEOTIDE SEQUENCE [LARGE SCALE GENOMIC DNA]</scope>
</reference>
<dbReference type="AlphaFoldDB" id="A0A1F6MBZ1"/>
<dbReference type="Proteomes" id="UP000176413">
    <property type="component" value="Unassembled WGS sequence"/>
</dbReference>
<comment type="caution">
    <text evidence="1">The sequence shown here is derived from an EMBL/GenBank/DDBJ whole genome shotgun (WGS) entry which is preliminary data.</text>
</comment>
<evidence type="ECO:0000313" key="2">
    <source>
        <dbReference type="Proteomes" id="UP000176413"/>
    </source>
</evidence>
<evidence type="ECO:0000313" key="1">
    <source>
        <dbReference type="EMBL" id="OGH69146.1"/>
    </source>
</evidence>
<proteinExistence type="predicted"/>
<protein>
    <submittedName>
        <fullName evidence="1">Uncharacterized protein</fullName>
    </submittedName>
</protein>
<gene>
    <name evidence="1" type="ORF">A3D53_01750</name>
</gene>